<dbReference type="EMBL" id="HBGG01009594">
    <property type="protein sequence ID" value="CAD9202603.1"/>
    <property type="molecule type" value="Transcribed_RNA"/>
</dbReference>
<dbReference type="AlphaFoldDB" id="A0A7S1SM36"/>
<protein>
    <submittedName>
        <fullName evidence="1">Uncharacterized protein</fullName>
    </submittedName>
</protein>
<gene>
    <name evidence="1" type="ORF">TCHU04912_LOCUS4836</name>
</gene>
<evidence type="ECO:0000313" key="1">
    <source>
        <dbReference type="EMBL" id="CAD9202603.1"/>
    </source>
</evidence>
<name>A0A7S1SM36_9CHLO</name>
<accession>A0A7S1SM36</accession>
<proteinExistence type="predicted"/>
<organism evidence="1">
    <name type="scientific">Tetraselmis chuii</name>
    <dbReference type="NCBI Taxonomy" id="63592"/>
    <lineage>
        <taxon>Eukaryota</taxon>
        <taxon>Viridiplantae</taxon>
        <taxon>Chlorophyta</taxon>
        <taxon>core chlorophytes</taxon>
        <taxon>Chlorodendrophyceae</taxon>
        <taxon>Chlorodendrales</taxon>
        <taxon>Chlorodendraceae</taxon>
        <taxon>Tetraselmis</taxon>
    </lineage>
</organism>
<reference evidence="1" key="1">
    <citation type="submission" date="2021-01" db="EMBL/GenBank/DDBJ databases">
        <authorList>
            <person name="Corre E."/>
            <person name="Pelletier E."/>
            <person name="Niang G."/>
            <person name="Scheremetjew M."/>
            <person name="Finn R."/>
            <person name="Kale V."/>
            <person name="Holt S."/>
            <person name="Cochrane G."/>
            <person name="Meng A."/>
            <person name="Brown T."/>
            <person name="Cohen L."/>
        </authorList>
    </citation>
    <scope>NUCLEOTIDE SEQUENCE</scope>
    <source>
        <strain evidence="1">PLY429</strain>
    </source>
</reference>
<sequence>MVSRGTRAWKDRRLCGVTWTLGSKAARNQYESLLSGERVKECFLSLGMDWQQDKTPPCILDMMLIATTGCDNQAGFFQLRDAWFGGSGNNGHNPKARPLPSNVMQDCKAKWIKFMLDKGTTFSTPP</sequence>